<protein>
    <recommendedName>
        <fullName evidence="1">F-box domain-containing protein</fullName>
    </recommendedName>
</protein>
<sequence>MHRGKNSKRAAVPPAGGSGCSIETMPDGILEHILGFLPAPESVRTCVLARRWRHLWRFATGMRVGCGGDDDFLMPVKERREFMDRVLLGGESPLHTCEFKLGEFQHEDVPRVNHWLRHAMMRKVRVFSLNMSPGEAPTPYLELDDQPLASQHLTRLDLSYVQARNSFLDFSSCPSLENLVLRYCEFWSATKISSKSVKDLAIISCEITASISEHPIPRLRICAPNLVYLHIDDIEGRTPVLDSMPSLVRAFVRMIDDCEDTCDKLLDNSQCGCEYCTTSGNGGDDNHSVVLKGLSEATDLELISSPELFIFKMDLRLCPTFSKLKTLFLNEYWCMPDDFTPLACILEHSPVLEELTLELFCESSVYEVEMEGRFSVERPTTISKHLNIVEVKCQDVDKRVLKVLKFLCTFNIRFSF</sequence>
<dbReference type="SUPFAM" id="SSF81383">
    <property type="entry name" value="F-box domain"/>
    <property type="match status" value="1"/>
</dbReference>
<dbReference type="Gene3D" id="1.20.1280.50">
    <property type="match status" value="1"/>
</dbReference>
<dbReference type="Proteomes" id="UP000807115">
    <property type="component" value="Chromosome 5"/>
</dbReference>
<dbReference type="PANTHER" id="PTHR34223">
    <property type="entry name" value="OS11G0201299 PROTEIN"/>
    <property type="match status" value="1"/>
</dbReference>
<evidence type="ECO:0000259" key="1">
    <source>
        <dbReference type="Pfam" id="PF00646"/>
    </source>
</evidence>
<dbReference type="PANTHER" id="PTHR34223:SF107">
    <property type="entry name" value="F-BOX DOMAIN-CONTAINING PROTEIN"/>
    <property type="match status" value="1"/>
</dbReference>
<organism evidence="2 3">
    <name type="scientific">Sorghum bicolor</name>
    <name type="common">Sorghum</name>
    <name type="synonym">Sorghum vulgare</name>
    <dbReference type="NCBI Taxonomy" id="4558"/>
    <lineage>
        <taxon>Eukaryota</taxon>
        <taxon>Viridiplantae</taxon>
        <taxon>Streptophyta</taxon>
        <taxon>Embryophyta</taxon>
        <taxon>Tracheophyta</taxon>
        <taxon>Spermatophyta</taxon>
        <taxon>Magnoliopsida</taxon>
        <taxon>Liliopsida</taxon>
        <taxon>Poales</taxon>
        <taxon>Poaceae</taxon>
        <taxon>PACMAD clade</taxon>
        <taxon>Panicoideae</taxon>
        <taxon>Andropogonodae</taxon>
        <taxon>Andropogoneae</taxon>
        <taxon>Sorghinae</taxon>
        <taxon>Sorghum</taxon>
    </lineage>
</organism>
<dbReference type="InterPro" id="IPR053781">
    <property type="entry name" value="F-box_AtFBL13-like"/>
</dbReference>
<reference evidence="2" key="2">
    <citation type="submission" date="2020-10" db="EMBL/GenBank/DDBJ databases">
        <authorList>
            <person name="Cooper E.A."/>
            <person name="Brenton Z.W."/>
            <person name="Flinn B.S."/>
            <person name="Jenkins J."/>
            <person name="Shu S."/>
            <person name="Flowers D."/>
            <person name="Luo F."/>
            <person name="Wang Y."/>
            <person name="Xia P."/>
            <person name="Barry K."/>
            <person name="Daum C."/>
            <person name="Lipzen A."/>
            <person name="Yoshinaga Y."/>
            <person name="Schmutz J."/>
            <person name="Saski C."/>
            <person name="Vermerris W."/>
            <person name="Kresovich S."/>
        </authorList>
    </citation>
    <scope>NUCLEOTIDE SEQUENCE</scope>
</reference>
<dbReference type="AlphaFoldDB" id="A0A921QW33"/>
<reference evidence="2" key="1">
    <citation type="journal article" date="2019" name="BMC Genomics">
        <title>A new reference genome for Sorghum bicolor reveals high levels of sequence similarity between sweet and grain genotypes: implications for the genetics of sugar metabolism.</title>
        <authorList>
            <person name="Cooper E.A."/>
            <person name="Brenton Z.W."/>
            <person name="Flinn B.S."/>
            <person name="Jenkins J."/>
            <person name="Shu S."/>
            <person name="Flowers D."/>
            <person name="Luo F."/>
            <person name="Wang Y."/>
            <person name="Xia P."/>
            <person name="Barry K."/>
            <person name="Daum C."/>
            <person name="Lipzen A."/>
            <person name="Yoshinaga Y."/>
            <person name="Schmutz J."/>
            <person name="Saski C."/>
            <person name="Vermerris W."/>
            <person name="Kresovich S."/>
        </authorList>
    </citation>
    <scope>NUCLEOTIDE SEQUENCE</scope>
</reference>
<comment type="caution">
    <text evidence="2">The sequence shown here is derived from an EMBL/GenBank/DDBJ whole genome shotgun (WGS) entry which is preliminary data.</text>
</comment>
<dbReference type="Pfam" id="PF00646">
    <property type="entry name" value="F-box"/>
    <property type="match status" value="1"/>
</dbReference>
<dbReference type="InterPro" id="IPR053197">
    <property type="entry name" value="F-box_SCFL_complex_component"/>
</dbReference>
<dbReference type="Gene3D" id="3.80.10.10">
    <property type="entry name" value="Ribonuclease Inhibitor"/>
    <property type="match status" value="1"/>
</dbReference>
<proteinExistence type="predicted"/>
<dbReference type="EMBL" id="CM027684">
    <property type="protein sequence ID" value="KAG0529229.1"/>
    <property type="molecule type" value="Genomic_DNA"/>
</dbReference>
<dbReference type="SUPFAM" id="SSF52047">
    <property type="entry name" value="RNI-like"/>
    <property type="match status" value="1"/>
</dbReference>
<name>A0A921QW33_SORBI</name>
<dbReference type="CDD" id="cd22160">
    <property type="entry name" value="F-box_AtFBL13-like"/>
    <property type="match status" value="1"/>
</dbReference>
<evidence type="ECO:0000313" key="2">
    <source>
        <dbReference type="EMBL" id="KAG0529229.1"/>
    </source>
</evidence>
<feature type="domain" description="F-box" evidence="1">
    <location>
        <begin position="24"/>
        <end position="57"/>
    </location>
</feature>
<evidence type="ECO:0000313" key="3">
    <source>
        <dbReference type="Proteomes" id="UP000807115"/>
    </source>
</evidence>
<dbReference type="InterPro" id="IPR001810">
    <property type="entry name" value="F-box_dom"/>
</dbReference>
<gene>
    <name evidence="2" type="ORF">BDA96_05G080100</name>
</gene>
<dbReference type="InterPro" id="IPR032675">
    <property type="entry name" value="LRR_dom_sf"/>
</dbReference>
<accession>A0A921QW33</accession>
<dbReference type="InterPro" id="IPR036047">
    <property type="entry name" value="F-box-like_dom_sf"/>
</dbReference>
<dbReference type="PROSITE" id="PS51257">
    <property type="entry name" value="PROKAR_LIPOPROTEIN"/>
    <property type="match status" value="1"/>
</dbReference>